<organism evidence="1">
    <name type="scientific">Medicago truncatula</name>
    <name type="common">Barrel medic</name>
    <name type="synonym">Medicago tribuloides</name>
    <dbReference type="NCBI Taxonomy" id="3880"/>
    <lineage>
        <taxon>Eukaryota</taxon>
        <taxon>Viridiplantae</taxon>
        <taxon>Streptophyta</taxon>
        <taxon>Embryophyta</taxon>
        <taxon>Tracheophyta</taxon>
        <taxon>Spermatophyta</taxon>
        <taxon>Magnoliopsida</taxon>
        <taxon>eudicotyledons</taxon>
        <taxon>Gunneridae</taxon>
        <taxon>Pentapetalae</taxon>
        <taxon>rosids</taxon>
        <taxon>fabids</taxon>
        <taxon>Fabales</taxon>
        <taxon>Fabaceae</taxon>
        <taxon>Papilionoideae</taxon>
        <taxon>50 kb inversion clade</taxon>
        <taxon>NPAAA clade</taxon>
        <taxon>Hologalegina</taxon>
        <taxon>IRL clade</taxon>
        <taxon>Trifolieae</taxon>
        <taxon>Medicago</taxon>
    </lineage>
</organism>
<accession>I3SH04</accession>
<evidence type="ECO:0000313" key="2">
    <source>
        <dbReference type="EMBL" id="RHN81327.1"/>
    </source>
</evidence>
<evidence type="ECO:0000313" key="3">
    <source>
        <dbReference type="Proteomes" id="UP000265566"/>
    </source>
</evidence>
<dbReference type="EMBL" id="PSQE01000001">
    <property type="protein sequence ID" value="RHN81327.1"/>
    <property type="molecule type" value="Genomic_DNA"/>
</dbReference>
<dbReference type="Gramene" id="rna5345">
    <property type="protein sequence ID" value="RHN81327.1"/>
    <property type="gene ID" value="gene5345"/>
</dbReference>
<sequence length="75" mass="8190">MFAGSVRKKTNPSELETFGQGVISKEKEVTKLTTWPVLLSQMGTGLEYKTRPTFGVAWVVSVSDKAPFSKISALP</sequence>
<gene>
    <name evidence="2" type="ORF">MtrunA17_Chr1g0197781</name>
</gene>
<dbReference type="EMBL" id="BT139751">
    <property type="protein sequence ID" value="AFK39546.1"/>
    <property type="molecule type" value="mRNA"/>
</dbReference>
<evidence type="ECO:0000313" key="1">
    <source>
        <dbReference type="EMBL" id="AFK39546.1"/>
    </source>
</evidence>
<reference evidence="3" key="2">
    <citation type="journal article" date="2018" name="Nat. Plants">
        <title>Whole-genome landscape of Medicago truncatula symbiotic genes.</title>
        <authorList>
            <person name="Pecrix Y."/>
            <person name="Staton S.E."/>
            <person name="Sallet E."/>
            <person name="Lelandais-Briere C."/>
            <person name="Moreau S."/>
            <person name="Carrere S."/>
            <person name="Blein T."/>
            <person name="Jardinaud M.F."/>
            <person name="Latrasse D."/>
            <person name="Zouine M."/>
            <person name="Zahm M."/>
            <person name="Kreplak J."/>
            <person name="Mayjonade B."/>
            <person name="Satge C."/>
            <person name="Perez M."/>
            <person name="Cauet S."/>
            <person name="Marande W."/>
            <person name="Chantry-Darmon C."/>
            <person name="Lopez-Roques C."/>
            <person name="Bouchez O."/>
            <person name="Berard A."/>
            <person name="Debelle F."/>
            <person name="Munos S."/>
            <person name="Bendahmane A."/>
            <person name="Berges H."/>
            <person name="Niebel A."/>
            <person name="Buitink J."/>
            <person name="Frugier F."/>
            <person name="Benhamed M."/>
            <person name="Crespi M."/>
            <person name="Gouzy J."/>
            <person name="Gamas P."/>
        </authorList>
    </citation>
    <scope>NUCLEOTIDE SEQUENCE [LARGE SCALE GENOMIC DNA]</scope>
    <source>
        <strain evidence="3">cv. Jemalong A17</strain>
    </source>
</reference>
<dbReference type="AlphaFoldDB" id="I3SH04"/>
<reference evidence="2" key="3">
    <citation type="journal article" date="2018" name="Nat. Plants">
        <title>Whole-genome landscape of Medicago truncatula symbiotic genes.</title>
        <authorList>
            <person name="Pecrix Y."/>
            <person name="Gamas P."/>
            <person name="Carrere S."/>
        </authorList>
    </citation>
    <scope>NUCLEOTIDE SEQUENCE</scope>
    <source>
        <tissue evidence="2">Leaves</tissue>
    </source>
</reference>
<reference evidence="1" key="1">
    <citation type="submission" date="2012-05" db="EMBL/GenBank/DDBJ databases">
        <authorList>
            <person name="Krishnakumar V."/>
            <person name="Cheung F."/>
            <person name="Xiao Y."/>
            <person name="Chan A."/>
            <person name="Moskal W.A."/>
            <person name="Town C.D."/>
        </authorList>
    </citation>
    <scope>NUCLEOTIDE SEQUENCE</scope>
</reference>
<name>I3SH04_MEDTR</name>
<protein>
    <submittedName>
        <fullName evidence="1">Uncharacterized protein</fullName>
    </submittedName>
</protein>
<dbReference type="Proteomes" id="UP000265566">
    <property type="component" value="Chromosome 1"/>
</dbReference>
<proteinExistence type="evidence at transcript level"/>